<comment type="similarity">
    <text evidence="9">Belongs to the peptidase T1B family.</text>
</comment>
<dbReference type="Pfam" id="PF00227">
    <property type="entry name" value="Proteasome"/>
    <property type="match status" value="1"/>
</dbReference>
<dbReference type="EMBL" id="SBJO01000006">
    <property type="protein sequence ID" value="KAF9764884.1"/>
    <property type="molecule type" value="Genomic_DNA"/>
</dbReference>
<evidence type="ECO:0000313" key="10">
    <source>
        <dbReference type="EMBL" id="KAF9764884.1"/>
    </source>
</evidence>
<name>A0A9P6H429_9MICR</name>
<evidence type="ECO:0000256" key="5">
    <source>
        <dbReference type="ARBA" id="ARBA00022801"/>
    </source>
</evidence>
<evidence type="ECO:0000256" key="9">
    <source>
        <dbReference type="RuleBase" id="RU004203"/>
    </source>
</evidence>
<keyword evidence="6 9" id="KW-0647">Proteasome</keyword>
<keyword evidence="5" id="KW-0378">Hydrolase</keyword>
<dbReference type="GO" id="GO:0005737">
    <property type="term" value="C:cytoplasm"/>
    <property type="evidence" value="ECO:0007669"/>
    <property type="project" value="UniProtKB-SubCell"/>
</dbReference>
<evidence type="ECO:0000256" key="8">
    <source>
        <dbReference type="PIRSR" id="PIRSR600243-1"/>
    </source>
</evidence>
<dbReference type="PRINTS" id="PR00141">
    <property type="entry name" value="PROTEASOME"/>
</dbReference>
<comment type="subunit">
    <text evidence="9">Component of the proteasome complex.</text>
</comment>
<organism evidence="10 11">
    <name type="scientific">Nosema granulosis</name>
    <dbReference type="NCBI Taxonomy" id="83296"/>
    <lineage>
        <taxon>Eukaryota</taxon>
        <taxon>Fungi</taxon>
        <taxon>Fungi incertae sedis</taxon>
        <taxon>Microsporidia</taxon>
        <taxon>Nosematidae</taxon>
        <taxon>Nosema</taxon>
    </lineage>
</organism>
<evidence type="ECO:0000256" key="6">
    <source>
        <dbReference type="ARBA" id="ARBA00022942"/>
    </source>
</evidence>
<dbReference type="GO" id="GO:0005634">
    <property type="term" value="C:nucleus"/>
    <property type="evidence" value="ECO:0007669"/>
    <property type="project" value="UniProtKB-SubCell"/>
</dbReference>
<dbReference type="CDD" id="cd03763">
    <property type="entry name" value="proteasome_beta_type_7"/>
    <property type="match status" value="1"/>
</dbReference>
<feature type="active site" description="Nucleophile" evidence="8">
    <location>
        <position position="9"/>
    </location>
</feature>
<comment type="subcellular location">
    <subcellularLocation>
        <location evidence="9">Cytoplasm</location>
    </subcellularLocation>
    <subcellularLocation>
        <location evidence="9">Nucleus</location>
    </subcellularLocation>
</comment>
<evidence type="ECO:0000256" key="1">
    <source>
        <dbReference type="ARBA" id="ARBA00001198"/>
    </source>
</evidence>
<keyword evidence="11" id="KW-1185">Reference proteome</keyword>
<dbReference type="InterPro" id="IPR016050">
    <property type="entry name" value="Proteasome_bsu_CS"/>
</dbReference>
<dbReference type="GO" id="GO:0019774">
    <property type="term" value="C:proteasome core complex, beta-subunit complex"/>
    <property type="evidence" value="ECO:0007669"/>
    <property type="project" value="UniProtKB-ARBA"/>
</dbReference>
<dbReference type="AlphaFoldDB" id="A0A9P6H429"/>
<evidence type="ECO:0000256" key="7">
    <source>
        <dbReference type="ARBA" id="ARBA00023242"/>
    </source>
</evidence>
<dbReference type="OrthoDB" id="429533at2759"/>
<sequence length="229" mass="24674">MNLITKTGTTIVGLKYKGGVVLCADTRSTSGPIVADKNCSKIHKITENIYSCGAGTAADTRRVCRMAGKEANLFKSKYNRTPRLTHCIATMVQHLHNYGGHISAALVVGGFDDKGCHLYEVHPHGSSMEVSFTAMGSGSLAAIAMLENGYREMDKEEAIALGASAIEAGILNDLYSGSNIDVCVITTGGVEYLRNYKVVGMRNNIPSLSYPLSSVKILKEDVFKYVEEI</sequence>
<dbReference type="PANTHER" id="PTHR32194">
    <property type="entry name" value="METALLOPROTEASE TLDD"/>
    <property type="match status" value="1"/>
</dbReference>
<keyword evidence="4" id="KW-0888">Threonine protease</keyword>
<proteinExistence type="inferred from homology"/>
<gene>
    <name evidence="10" type="primary">PUP1</name>
    <name evidence="10" type="ORF">NGRA_0200</name>
</gene>
<dbReference type="InterPro" id="IPR023333">
    <property type="entry name" value="Proteasome_suB-type"/>
</dbReference>
<comment type="caution">
    <text evidence="10">The sequence shown here is derived from an EMBL/GenBank/DDBJ whole genome shotgun (WGS) entry which is preliminary data.</text>
</comment>
<dbReference type="Gene3D" id="3.60.20.10">
    <property type="entry name" value="Glutamine Phosphoribosylpyrophosphate, subunit 1, domain 1"/>
    <property type="match status" value="1"/>
</dbReference>
<evidence type="ECO:0000313" key="11">
    <source>
        <dbReference type="Proteomes" id="UP000740883"/>
    </source>
</evidence>
<evidence type="ECO:0000256" key="4">
    <source>
        <dbReference type="ARBA" id="ARBA00022698"/>
    </source>
</evidence>
<dbReference type="PROSITE" id="PS51476">
    <property type="entry name" value="PROTEASOME_BETA_2"/>
    <property type="match status" value="1"/>
</dbReference>
<accession>A0A9P6H429</accession>
<evidence type="ECO:0000256" key="2">
    <source>
        <dbReference type="ARBA" id="ARBA00022490"/>
    </source>
</evidence>
<dbReference type="InterPro" id="IPR029055">
    <property type="entry name" value="Ntn_hydrolases_N"/>
</dbReference>
<evidence type="ECO:0000256" key="3">
    <source>
        <dbReference type="ARBA" id="ARBA00022670"/>
    </source>
</evidence>
<dbReference type="Proteomes" id="UP000740883">
    <property type="component" value="Unassembled WGS sequence"/>
</dbReference>
<dbReference type="PROSITE" id="PS00854">
    <property type="entry name" value="PROTEASOME_BETA_1"/>
    <property type="match status" value="1"/>
</dbReference>
<keyword evidence="7 9" id="KW-0539">Nucleus</keyword>
<dbReference type="GO" id="GO:0051603">
    <property type="term" value="P:proteolysis involved in protein catabolic process"/>
    <property type="evidence" value="ECO:0007669"/>
    <property type="project" value="InterPro"/>
</dbReference>
<dbReference type="InterPro" id="IPR000243">
    <property type="entry name" value="Pept_T1A_subB"/>
</dbReference>
<keyword evidence="2 9" id="KW-0963">Cytoplasm</keyword>
<dbReference type="SUPFAM" id="SSF56235">
    <property type="entry name" value="N-terminal nucleophile aminohydrolases (Ntn hydrolases)"/>
    <property type="match status" value="1"/>
</dbReference>
<comment type="function">
    <text evidence="9">Component of the proteasome, a multicatalytic proteinase complex which is characterized by its ability to cleave peptides with Arg, Phe, Tyr, Leu, and Glu adjacent to the leaving group at neutral or slightly basic pH. The proteasome has an ATP-dependent proteolytic activity.</text>
</comment>
<dbReference type="PANTHER" id="PTHR32194:SF4">
    <property type="entry name" value="PROTEASOME SUBUNIT BETA TYPE-7"/>
    <property type="match status" value="1"/>
</dbReference>
<keyword evidence="3" id="KW-0645">Protease</keyword>
<dbReference type="GO" id="GO:0004298">
    <property type="term" value="F:threonine-type endopeptidase activity"/>
    <property type="evidence" value="ECO:0007669"/>
    <property type="project" value="UniProtKB-KW"/>
</dbReference>
<reference evidence="10 11" key="1">
    <citation type="journal article" date="2020" name="Genome Biol. Evol.">
        <title>Comparative genomics of strictly vertically transmitted, feminizing microsporidia endosymbionts of amphipod crustaceans.</title>
        <authorList>
            <person name="Cormier A."/>
            <person name="Chebbi M.A."/>
            <person name="Giraud I."/>
            <person name="Wattier R."/>
            <person name="Teixeira M."/>
            <person name="Gilbert C."/>
            <person name="Rigaud T."/>
            <person name="Cordaux R."/>
        </authorList>
    </citation>
    <scope>NUCLEOTIDE SEQUENCE [LARGE SCALE GENOMIC DNA]</scope>
    <source>
        <strain evidence="10 11">Ou3-Ou53</strain>
    </source>
</reference>
<dbReference type="InterPro" id="IPR001353">
    <property type="entry name" value="Proteasome_sua/b"/>
</dbReference>
<protein>
    <recommendedName>
        <fullName evidence="9">Proteasome subunit beta</fullName>
    </recommendedName>
</protein>
<comment type="catalytic activity">
    <reaction evidence="1">
        <text>Cleavage of peptide bonds with very broad specificity.</text>
        <dbReference type="EC" id="3.4.25.1"/>
    </reaction>
</comment>